<dbReference type="NCBIfam" id="TIGR02745">
    <property type="entry name" value="ccoG_rdxA_fixG"/>
    <property type="match status" value="1"/>
</dbReference>
<evidence type="ECO:0000256" key="1">
    <source>
        <dbReference type="ARBA" id="ARBA00022448"/>
    </source>
</evidence>
<dbReference type="GO" id="GO:0005886">
    <property type="term" value="C:plasma membrane"/>
    <property type="evidence" value="ECO:0007669"/>
    <property type="project" value="TreeGrafter"/>
</dbReference>
<dbReference type="OrthoDB" id="9811700at2"/>
<evidence type="ECO:0000256" key="2">
    <source>
        <dbReference type="ARBA" id="ARBA00022485"/>
    </source>
</evidence>
<organism evidence="9 10">
    <name type="scientific">Salibacter halophilus</name>
    <dbReference type="NCBI Taxonomy" id="1803916"/>
    <lineage>
        <taxon>Bacteria</taxon>
        <taxon>Pseudomonadati</taxon>
        <taxon>Bacteroidota</taxon>
        <taxon>Flavobacteriia</taxon>
        <taxon>Flavobacteriales</taxon>
        <taxon>Salibacteraceae</taxon>
        <taxon>Salibacter</taxon>
    </lineage>
</organism>
<feature type="transmembrane region" description="Helical" evidence="7">
    <location>
        <begin position="43"/>
        <end position="67"/>
    </location>
</feature>
<evidence type="ECO:0000256" key="7">
    <source>
        <dbReference type="SAM" id="Phobius"/>
    </source>
</evidence>
<dbReference type="Pfam" id="PF12801">
    <property type="entry name" value="Fer4_5"/>
    <property type="match status" value="1"/>
</dbReference>
<evidence type="ECO:0000256" key="3">
    <source>
        <dbReference type="ARBA" id="ARBA00022723"/>
    </source>
</evidence>
<keyword evidence="1" id="KW-0813">Transport</keyword>
<keyword evidence="3" id="KW-0479">Metal-binding</keyword>
<dbReference type="GO" id="GO:0046872">
    <property type="term" value="F:metal ion binding"/>
    <property type="evidence" value="ECO:0007669"/>
    <property type="project" value="UniProtKB-KW"/>
</dbReference>
<dbReference type="InterPro" id="IPR014116">
    <property type="entry name" value="Cyt_c_oxidase_cbb3_FixG"/>
</dbReference>
<dbReference type="InterPro" id="IPR017900">
    <property type="entry name" value="4Fe4S_Fe_S_CS"/>
</dbReference>
<dbReference type="PANTHER" id="PTHR30176">
    <property type="entry name" value="FERREDOXIN-TYPE PROTEIN NAPH"/>
    <property type="match status" value="1"/>
</dbReference>
<feature type="transmembrane region" description="Helical" evidence="7">
    <location>
        <begin position="196"/>
        <end position="214"/>
    </location>
</feature>
<protein>
    <submittedName>
        <fullName evidence="9">Cytochrome c oxidase accessory protein CcoG</fullName>
    </submittedName>
</protein>
<dbReference type="RefSeq" id="WP_151167033.1">
    <property type="nucleotide sequence ID" value="NZ_WACR01000004.1"/>
</dbReference>
<evidence type="ECO:0000256" key="6">
    <source>
        <dbReference type="ARBA" id="ARBA00023014"/>
    </source>
</evidence>
<dbReference type="Gene3D" id="1.10.1060.10">
    <property type="entry name" value="Alpha-helical ferredoxin"/>
    <property type="match status" value="1"/>
</dbReference>
<dbReference type="SUPFAM" id="SSF54862">
    <property type="entry name" value="4Fe-4S ferredoxins"/>
    <property type="match status" value="1"/>
</dbReference>
<dbReference type="InterPro" id="IPR009051">
    <property type="entry name" value="Helical_ferredxn"/>
</dbReference>
<feature type="transmembrane region" description="Helical" evidence="7">
    <location>
        <begin position="338"/>
        <end position="358"/>
    </location>
</feature>
<feature type="transmembrane region" description="Helical" evidence="7">
    <location>
        <begin position="162"/>
        <end position="181"/>
    </location>
</feature>
<gene>
    <name evidence="9" type="primary">ccoG</name>
    <name evidence="9" type="ORF">F3059_05000</name>
</gene>
<dbReference type="InterPro" id="IPR032879">
    <property type="entry name" value="FixG_C"/>
</dbReference>
<dbReference type="Pfam" id="PF11614">
    <property type="entry name" value="FixG_C"/>
    <property type="match status" value="1"/>
</dbReference>
<keyword evidence="4" id="KW-0249">Electron transport</keyword>
<dbReference type="PROSITE" id="PS00198">
    <property type="entry name" value="4FE4S_FER_1"/>
    <property type="match status" value="1"/>
</dbReference>
<keyword evidence="6" id="KW-0411">Iron-sulfur</keyword>
<evidence type="ECO:0000256" key="5">
    <source>
        <dbReference type="ARBA" id="ARBA00023004"/>
    </source>
</evidence>
<feature type="transmembrane region" description="Helical" evidence="7">
    <location>
        <begin position="87"/>
        <end position="108"/>
    </location>
</feature>
<keyword evidence="10" id="KW-1185">Reference proteome</keyword>
<sequence>MGLAEEVNRDAFRDSIATVDEEGKRNWIYPKKPQGRYYKWRSYVSYVLLAFFFSAPFIKIGGEPLIMLNVIDRKFVFFGQIFWPQDFYLFVIGMITMIVFIILFTVIYGRLFCGWVCPQTIFMEMVFRKIEYWIEGDFRKQRKLDQMKWNGEKIRKKTLKHAIFFGLSFIISNLFLIYIIGDHDWFSLVSDHPREHVGGLTSMVIFTGVFYGVFSKFREQVCTVVCPYGRLQGVLLDSKSIVVAYDFVRGEKRGRFKRREDREEQGKGDCIDCHACVDVCPTGIDIRNGTQLECINCTACIDACDAIMDKVGFDRGLIRYASEENIREKKEFTFTSRMFAYTGVLGVLVGVLLMLFAFRTDAEATILRAPGTIYQKTEDGRLSNLYQYKVINKTNEELPIHFQIESEHGEIKMVGKDLVVKKGEYIEGAFFIILDESELDGMKTKVEVGVYGGDRRLDVNTTSFIGPIK</sequence>
<dbReference type="GO" id="GO:0051539">
    <property type="term" value="F:4 iron, 4 sulfur cluster binding"/>
    <property type="evidence" value="ECO:0007669"/>
    <property type="project" value="UniProtKB-KW"/>
</dbReference>
<evidence type="ECO:0000313" key="9">
    <source>
        <dbReference type="EMBL" id="KAB1064714.1"/>
    </source>
</evidence>
<dbReference type="Pfam" id="PF13746">
    <property type="entry name" value="Fer4_18"/>
    <property type="match status" value="1"/>
</dbReference>
<dbReference type="InterPro" id="IPR013783">
    <property type="entry name" value="Ig-like_fold"/>
</dbReference>
<dbReference type="PROSITE" id="PS51379">
    <property type="entry name" value="4FE4S_FER_2"/>
    <property type="match status" value="1"/>
</dbReference>
<dbReference type="InterPro" id="IPR017896">
    <property type="entry name" value="4Fe4S_Fe-S-bd"/>
</dbReference>
<evidence type="ECO:0000259" key="8">
    <source>
        <dbReference type="PROSITE" id="PS51379"/>
    </source>
</evidence>
<evidence type="ECO:0000256" key="4">
    <source>
        <dbReference type="ARBA" id="ARBA00022982"/>
    </source>
</evidence>
<dbReference type="InterPro" id="IPR051684">
    <property type="entry name" value="Electron_Trans/Redox"/>
</dbReference>
<keyword evidence="7" id="KW-0472">Membrane</keyword>
<keyword evidence="5" id="KW-0408">Iron</keyword>
<keyword evidence="2" id="KW-0004">4Fe-4S</keyword>
<accession>A0A6N6MBJ8</accession>
<dbReference type="AlphaFoldDB" id="A0A6N6MBJ8"/>
<feature type="domain" description="4Fe-4S ferredoxin-type" evidence="8">
    <location>
        <begin position="261"/>
        <end position="289"/>
    </location>
</feature>
<reference evidence="9 10" key="1">
    <citation type="submission" date="2019-09" db="EMBL/GenBank/DDBJ databases">
        <title>Genomes of Cryomorphaceae.</title>
        <authorList>
            <person name="Bowman J.P."/>
        </authorList>
    </citation>
    <scope>NUCLEOTIDE SEQUENCE [LARGE SCALE GENOMIC DNA]</scope>
    <source>
        <strain evidence="9 10">KCTC 52047</strain>
    </source>
</reference>
<name>A0A6N6MBJ8_9FLAO</name>
<keyword evidence="7" id="KW-0812">Transmembrane</keyword>
<dbReference type="EMBL" id="WACR01000004">
    <property type="protein sequence ID" value="KAB1064714.1"/>
    <property type="molecule type" value="Genomic_DNA"/>
</dbReference>
<dbReference type="Proteomes" id="UP000435357">
    <property type="component" value="Unassembled WGS sequence"/>
</dbReference>
<keyword evidence="7" id="KW-1133">Transmembrane helix</keyword>
<evidence type="ECO:0000313" key="10">
    <source>
        <dbReference type="Proteomes" id="UP000435357"/>
    </source>
</evidence>
<dbReference type="Gene3D" id="2.60.40.10">
    <property type="entry name" value="Immunoglobulins"/>
    <property type="match status" value="1"/>
</dbReference>
<dbReference type="PANTHER" id="PTHR30176:SF3">
    <property type="entry name" value="FERREDOXIN-TYPE PROTEIN NAPH"/>
    <property type="match status" value="1"/>
</dbReference>
<proteinExistence type="predicted"/>
<comment type="caution">
    <text evidence="9">The sequence shown here is derived from an EMBL/GenBank/DDBJ whole genome shotgun (WGS) entry which is preliminary data.</text>
</comment>